<organism evidence="1 2">
    <name type="scientific">Panagrolaimus sp. ES5</name>
    <dbReference type="NCBI Taxonomy" id="591445"/>
    <lineage>
        <taxon>Eukaryota</taxon>
        <taxon>Metazoa</taxon>
        <taxon>Ecdysozoa</taxon>
        <taxon>Nematoda</taxon>
        <taxon>Chromadorea</taxon>
        <taxon>Rhabditida</taxon>
        <taxon>Tylenchina</taxon>
        <taxon>Panagrolaimomorpha</taxon>
        <taxon>Panagrolaimoidea</taxon>
        <taxon>Panagrolaimidae</taxon>
        <taxon>Panagrolaimus</taxon>
    </lineage>
</organism>
<sequence>MFEFVDVKIDGSDEIGSGSDIDGFGIALKIKCFRLLARRFEN</sequence>
<reference evidence="2" key="1">
    <citation type="submission" date="2022-11" db="UniProtKB">
        <authorList>
            <consortium name="WormBaseParasite"/>
        </authorList>
    </citation>
    <scope>IDENTIFICATION</scope>
</reference>
<proteinExistence type="predicted"/>
<name>A0AC34G6Q2_9BILA</name>
<evidence type="ECO:0000313" key="2">
    <source>
        <dbReference type="WBParaSite" id="ES5_v2.g25355.t1"/>
    </source>
</evidence>
<accession>A0AC34G6Q2</accession>
<protein>
    <submittedName>
        <fullName evidence="2">Ribose-5-phosphate isomerase</fullName>
    </submittedName>
</protein>
<evidence type="ECO:0000313" key="1">
    <source>
        <dbReference type="Proteomes" id="UP000887579"/>
    </source>
</evidence>
<dbReference type="WBParaSite" id="ES5_v2.g25355.t1">
    <property type="protein sequence ID" value="ES5_v2.g25355.t1"/>
    <property type="gene ID" value="ES5_v2.g25355"/>
</dbReference>
<dbReference type="Proteomes" id="UP000887579">
    <property type="component" value="Unplaced"/>
</dbReference>